<keyword evidence="6" id="KW-0695">RNA-directed DNA polymerase</keyword>
<evidence type="ECO:0000313" key="8">
    <source>
        <dbReference type="EMBL" id="PIK41459.1"/>
    </source>
</evidence>
<dbReference type="Proteomes" id="UP000230750">
    <property type="component" value="Unassembled WGS sequence"/>
</dbReference>
<dbReference type="InterPro" id="IPR050951">
    <property type="entry name" value="Retrovirus_Pol_polyprotein"/>
</dbReference>
<dbReference type="Pfam" id="PF17917">
    <property type="entry name" value="RT_RNaseH"/>
    <property type="match status" value="1"/>
</dbReference>
<proteinExistence type="predicted"/>
<dbReference type="PANTHER" id="PTHR37984:SF5">
    <property type="entry name" value="PROTEIN NYNRIN-LIKE"/>
    <property type="match status" value="1"/>
</dbReference>
<dbReference type="GO" id="GO:0016787">
    <property type="term" value="F:hydrolase activity"/>
    <property type="evidence" value="ECO:0007669"/>
    <property type="project" value="UniProtKB-KW"/>
</dbReference>
<dbReference type="FunFam" id="1.10.340.70:FF:000001">
    <property type="entry name" value="Retrovirus-related Pol polyprotein from transposon gypsy-like Protein"/>
    <property type="match status" value="1"/>
</dbReference>
<dbReference type="InterPro" id="IPR041588">
    <property type="entry name" value="Integrase_H2C2"/>
</dbReference>
<comment type="caution">
    <text evidence="8">The sequence shown here is derived from an EMBL/GenBank/DDBJ whole genome shotgun (WGS) entry which is preliminary data.</text>
</comment>
<organism evidence="8 9">
    <name type="scientific">Stichopus japonicus</name>
    <name type="common">Sea cucumber</name>
    <dbReference type="NCBI Taxonomy" id="307972"/>
    <lineage>
        <taxon>Eukaryota</taxon>
        <taxon>Metazoa</taxon>
        <taxon>Echinodermata</taxon>
        <taxon>Eleutherozoa</taxon>
        <taxon>Echinozoa</taxon>
        <taxon>Holothuroidea</taxon>
        <taxon>Aspidochirotacea</taxon>
        <taxon>Aspidochirotida</taxon>
        <taxon>Stichopodidae</taxon>
        <taxon>Apostichopus</taxon>
    </lineage>
</organism>
<keyword evidence="4" id="KW-0255">Endonuclease</keyword>
<evidence type="ECO:0000256" key="1">
    <source>
        <dbReference type="ARBA" id="ARBA00022679"/>
    </source>
</evidence>
<dbReference type="GO" id="GO:0003964">
    <property type="term" value="F:RNA-directed DNA polymerase activity"/>
    <property type="evidence" value="ECO:0007669"/>
    <property type="project" value="UniProtKB-KW"/>
</dbReference>
<dbReference type="GO" id="GO:0015074">
    <property type="term" value="P:DNA integration"/>
    <property type="evidence" value="ECO:0007669"/>
    <property type="project" value="InterPro"/>
</dbReference>
<dbReference type="InterPro" id="IPR043502">
    <property type="entry name" value="DNA/RNA_pol_sf"/>
</dbReference>
<dbReference type="AlphaFoldDB" id="A0A2G8K0G7"/>
<keyword evidence="2" id="KW-0548">Nucleotidyltransferase</keyword>
<dbReference type="SUPFAM" id="SSF56672">
    <property type="entry name" value="DNA/RNA polymerases"/>
    <property type="match status" value="1"/>
</dbReference>
<dbReference type="PROSITE" id="PS50994">
    <property type="entry name" value="INTEGRASE"/>
    <property type="match status" value="1"/>
</dbReference>
<dbReference type="InterPro" id="IPR001584">
    <property type="entry name" value="Integrase_cat-core"/>
</dbReference>
<dbReference type="InterPro" id="IPR036397">
    <property type="entry name" value="RNaseH_sf"/>
</dbReference>
<dbReference type="FunFam" id="3.30.420.10:FF:000032">
    <property type="entry name" value="Retrovirus-related Pol polyprotein from transposon 297-like Protein"/>
    <property type="match status" value="1"/>
</dbReference>
<accession>A0A2G8K0G7</accession>
<protein>
    <submittedName>
        <fullName evidence="8">Retrovirus-related Pol polyprotein from transposon</fullName>
    </submittedName>
</protein>
<reference evidence="8 9" key="1">
    <citation type="journal article" date="2017" name="PLoS Biol.">
        <title>The sea cucumber genome provides insights into morphological evolution and visceral regeneration.</title>
        <authorList>
            <person name="Zhang X."/>
            <person name="Sun L."/>
            <person name="Yuan J."/>
            <person name="Sun Y."/>
            <person name="Gao Y."/>
            <person name="Zhang L."/>
            <person name="Li S."/>
            <person name="Dai H."/>
            <person name="Hamel J.F."/>
            <person name="Liu C."/>
            <person name="Yu Y."/>
            <person name="Liu S."/>
            <person name="Lin W."/>
            <person name="Guo K."/>
            <person name="Jin S."/>
            <person name="Xu P."/>
            <person name="Storey K.B."/>
            <person name="Huan P."/>
            <person name="Zhang T."/>
            <person name="Zhou Y."/>
            <person name="Zhang J."/>
            <person name="Lin C."/>
            <person name="Li X."/>
            <person name="Xing L."/>
            <person name="Huo D."/>
            <person name="Sun M."/>
            <person name="Wang L."/>
            <person name="Mercier A."/>
            <person name="Li F."/>
            <person name="Yang H."/>
            <person name="Xiang J."/>
        </authorList>
    </citation>
    <scope>NUCLEOTIDE SEQUENCE [LARGE SCALE GENOMIC DNA]</scope>
    <source>
        <strain evidence="8">Shaxun</strain>
        <tissue evidence="8">Muscle</tissue>
    </source>
</reference>
<sequence length="548" mass="63008">MSKAERNYCVTRKELLAIVASVKHFHHYLYGAKFLIRTDHGALRWLTNFKNPEGQLARWLETLSIYHYEIQHRPGRLHGNADAMSRRPCTDCRFCTNSEAKEEVAKTETGNIFAITNAPATLSDSDATGSQSEVVNQNEVSPWYHKHTQAELREMQLNDNDIGPILLWKDVQESRPDWAQVSPGSPALKNYWGQWDRLKRKEGVLYRELESDSGNSVMLQLIVPKKLQQEILTQAHNHRLSGHLMAKKTLGRIRDKFYWSGYRRSVENWCRGCDQCASRKGPSKKFNAELKQYRSGHTMQRCAMDIMGPLPKSTRGNRYVLVIADYFTKWTEAYPMADMEAETVARLLVEQFICRYGVPDELHTDQGRQFESELFQHMCRLLDINKTRTTPFHPQSDGMVERFNRTLAEMLSAVVAKDQLDWDSWIPYVLMAYRSAEHESTGFSPAELMLGRKLGLPLSTTVPPPPDDVGTTSTAIPKFVTELEGTLYEVHELARKRLKLSSEKQKKFHDKAVHTHTYKAGDIIWLLNTKRKKVCLPSYRNDGTVRDG</sequence>
<dbReference type="Pfam" id="PF17921">
    <property type="entry name" value="Integrase_H2C2"/>
    <property type="match status" value="1"/>
</dbReference>
<dbReference type="Gene3D" id="3.30.420.10">
    <property type="entry name" value="Ribonuclease H-like superfamily/Ribonuclease H"/>
    <property type="match status" value="1"/>
</dbReference>
<dbReference type="SUPFAM" id="SSF53098">
    <property type="entry name" value="Ribonuclease H-like"/>
    <property type="match status" value="1"/>
</dbReference>
<dbReference type="Gene3D" id="1.10.340.70">
    <property type="match status" value="1"/>
</dbReference>
<dbReference type="GO" id="GO:0004519">
    <property type="term" value="F:endonuclease activity"/>
    <property type="evidence" value="ECO:0007669"/>
    <property type="project" value="UniProtKB-KW"/>
</dbReference>
<dbReference type="InterPro" id="IPR041373">
    <property type="entry name" value="RT_RNaseH"/>
</dbReference>
<gene>
    <name evidence="8" type="ORF">BSL78_21688</name>
</gene>
<dbReference type="PANTHER" id="PTHR37984">
    <property type="entry name" value="PROTEIN CBG26694"/>
    <property type="match status" value="1"/>
</dbReference>
<dbReference type="Pfam" id="PF00665">
    <property type="entry name" value="rve"/>
    <property type="match status" value="1"/>
</dbReference>
<keyword evidence="5" id="KW-0378">Hydrolase</keyword>
<name>A0A2G8K0G7_STIJA</name>
<keyword evidence="1" id="KW-0808">Transferase</keyword>
<evidence type="ECO:0000259" key="7">
    <source>
        <dbReference type="PROSITE" id="PS50994"/>
    </source>
</evidence>
<dbReference type="GO" id="GO:0003676">
    <property type="term" value="F:nucleic acid binding"/>
    <property type="evidence" value="ECO:0007669"/>
    <property type="project" value="InterPro"/>
</dbReference>
<dbReference type="OrthoDB" id="10030726at2759"/>
<evidence type="ECO:0000256" key="4">
    <source>
        <dbReference type="ARBA" id="ARBA00022759"/>
    </source>
</evidence>
<keyword evidence="3" id="KW-0540">Nuclease</keyword>
<dbReference type="InterPro" id="IPR012337">
    <property type="entry name" value="RNaseH-like_sf"/>
</dbReference>
<evidence type="ECO:0000313" key="9">
    <source>
        <dbReference type="Proteomes" id="UP000230750"/>
    </source>
</evidence>
<keyword evidence="9" id="KW-1185">Reference proteome</keyword>
<evidence type="ECO:0000256" key="6">
    <source>
        <dbReference type="ARBA" id="ARBA00022918"/>
    </source>
</evidence>
<evidence type="ECO:0000256" key="3">
    <source>
        <dbReference type="ARBA" id="ARBA00022722"/>
    </source>
</evidence>
<evidence type="ECO:0000256" key="5">
    <source>
        <dbReference type="ARBA" id="ARBA00022801"/>
    </source>
</evidence>
<evidence type="ECO:0000256" key="2">
    <source>
        <dbReference type="ARBA" id="ARBA00022695"/>
    </source>
</evidence>
<dbReference type="CDD" id="cd09274">
    <property type="entry name" value="RNase_HI_RT_Ty3"/>
    <property type="match status" value="1"/>
</dbReference>
<feature type="domain" description="Integrase catalytic" evidence="7">
    <location>
        <begin position="293"/>
        <end position="453"/>
    </location>
</feature>
<dbReference type="EMBL" id="MRZV01001017">
    <property type="protein sequence ID" value="PIK41459.1"/>
    <property type="molecule type" value="Genomic_DNA"/>
</dbReference>